<comment type="similarity">
    <text evidence="1 5">Belongs to the CDC6/cdc18 family.</text>
</comment>
<dbReference type="InterPro" id="IPR015163">
    <property type="entry name" value="Cdc6_C"/>
</dbReference>
<feature type="compositionally biased region" description="Basic and acidic residues" evidence="6">
    <location>
        <begin position="367"/>
        <end position="390"/>
    </location>
</feature>
<dbReference type="Gene3D" id="3.40.50.300">
    <property type="entry name" value="P-loop containing nucleotide triphosphate hydrolases"/>
    <property type="match status" value="1"/>
</dbReference>
<dbReference type="GO" id="GO:0005524">
    <property type="term" value="F:ATP binding"/>
    <property type="evidence" value="ECO:0007669"/>
    <property type="project" value="UniProtKB-UniRule"/>
</dbReference>
<dbReference type="PANTHER" id="PTHR10763:SF22">
    <property type="entry name" value="ORC1-TYPE DNA REPLICATION PROTEIN"/>
    <property type="match status" value="1"/>
</dbReference>
<dbReference type="Proteomes" id="UP000030649">
    <property type="component" value="Unassembled WGS sequence"/>
</dbReference>
<protein>
    <recommendedName>
        <fullName evidence="5">ORC1-type DNA replication protein</fullName>
    </recommendedName>
</protein>
<evidence type="ECO:0000256" key="4">
    <source>
        <dbReference type="ARBA" id="ARBA00022840"/>
    </source>
</evidence>
<dbReference type="SUPFAM" id="SSF46785">
    <property type="entry name" value="Winged helix' DNA-binding domain"/>
    <property type="match status" value="1"/>
</dbReference>
<dbReference type="Pfam" id="PF13191">
    <property type="entry name" value="AAA_16"/>
    <property type="match status" value="1"/>
</dbReference>
<dbReference type="Gene3D" id="1.10.8.60">
    <property type="match status" value="1"/>
</dbReference>
<dbReference type="InterPro" id="IPR041664">
    <property type="entry name" value="AAA_16"/>
</dbReference>
<proteinExistence type="inferred from homology"/>
<dbReference type="Pfam" id="PF09079">
    <property type="entry name" value="WHD_Cdc6"/>
    <property type="match status" value="1"/>
</dbReference>
<dbReference type="NCBIfam" id="TIGR02928">
    <property type="entry name" value="orc1/cdc6 family replication initiation protein"/>
    <property type="match status" value="1"/>
</dbReference>
<dbReference type="InterPro" id="IPR050311">
    <property type="entry name" value="ORC1/CDC6"/>
</dbReference>
<evidence type="ECO:0000256" key="1">
    <source>
        <dbReference type="ARBA" id="ARBA00006184"/>
    </source>
</evidence>
<dbReference type="HOGENOM" id="CLU_025112_2_1_2"/>
<dbReference type="InterPro" id="IPR003593">
    <property type="entry name" value="AAA+_ATPase"/>
</dbReference>
<feature type="binding site" evidence="5">
    <location>
        <position position="229"/>
    </location>
    <ligand>
        <name>ATP</name>
        <dbReference type="ChEBI" id="CHEBI:30616"/>
    </ligand>
</feature>
<dbReference type="STRING" id="1238424.J07HQW1_02985"/>
<dbReference type="PANTHER" id="PTHR10763">
    <property type="entry name" value="CELL DIVISION CONTROL PROTEIN 6-RELATED"/>
    <property type="match status" value="1"/>
</dbReference>
<evidence type="ECO:0000256" key="3">
    <source>
        <dbReference type="ARBA" id="ARBA00022741"/>
    </source>
</evidence>
<dbReference type="Gene3D" id="1.10.10.10">
    <property type="entry name" value="Winged helix-like DNA-binding domain superfamily/Winged helix DNA-binding domain"/>
    <property type="match status" value="1"/>
</dbReference>
<dbReference type="SUPFAM" id="SSF52540">
    <property type="entry name" value="P-loop containing nucleoside triphosphate hydrolases"/>
    <property type="match status" value="1"/>
</dbReference>
<evidence type="ECO:0000256" key="6">
    <source>
        <dbReference type="SAM" id="MobiDB-lite"/>
    </source>
</evidence>
<dbReference type="AlphaFoldDB" id="U1MS21"/>
<evidence type="ECO:0000259" key="7">
    <source>
        <dbReference type="SMART" id="SM00382"/>
    </source>
</evidence>
<name>U1MS21_9EURY</name>
<evidence type="ECO:0000256" key="2">
    <source>
        <dbReference type="ARBA" id="ARBA00022705"/>
    </source>
</evidence>
<feature type="domain" description="AAA+ ATPase" evidence="7">
    <location>
        <begin position="56"/>
        <end position="218"/>
    </location>
</feature>
<gene>
    <name evidence="8" type="ORF">J07HQW1_02985</name>
</gene>
<accession>U1MS21</accession>
<dbReference type="Pfam" id="PF22703">
    <property type="entry name" value="Cdc6_lid"/>
    <property type="match status" value="1"/>
</dbReference>
<dbReference type="GO" id="GO:0006260">
    <property type="term" value="P:DNA replication"/>
    <property type="evidence" value="ECO:0007669"/>
    <property type="project" value="UniProtKB-UniRule"/>
</dbReference>
<sequence>MNSSEDRSSIFLGGDIFERRELLRVCHVLDIDRIVGRDEEISAVVHALGPGTRGSPPETTIIYGKTGTGKSLVTRCVSRQAQREAESHDTDFRFAYVDCSDYQSDAKASREMARQLSDAPDTQTNIPRVGIGAANYRDITWELLDTHDIDVFVAVLDEVDKLDDDELFRSLTRSKESGKSDAHIGAICVSNKIEYRDRLNERLDSSLQDNELVFDPYDADQIRAILENRTDAFVNGALEQGVIPKVSALTAQEHGDAREAVDTLYEAGRIAEKEEASTITEEHVANAVQQAEINRFKQLVSGTTPHVKHILRTLAILTADNPGQQSFSTSEIYEAYTKLIATEGATPLSEDCVYRLLKEQSFLGVTESEHTGGGHGEGRVANRVCSERSRVNGGRHRAPTRDSDAEGTPRTGARAPHVPAHILSTDRLAGRCTDDVSWNTVHRRKSR</sequence>
<feature type="region of interest" description="Disordered" evidence="6">
    <location>
        <begin position="367"/>
        <end position="420"/>
    </location>
</feature>
<keyword evidence="4 5" id="KW-0067">ATP-binding</keyword>
<dbReference type="InterPro" id="IPR036388">
    <property type="entry name" value="WH-like_DNA-bd_sf"/>
</dbReference>
<feature type="binding site" evidence="5">
    <location>
        <begin position="68"/>
        <end position="72"/>
    </location>
    <ligand>
        <name>ATP</name>
        <dbReference type="ChEBI" id="CHEBI:30616"/>
    </ligand>
</feature>
<dbReference type="EMBL" id="KE356560">
    <property type="protein sequence ID" value="ERG92934.1"/>
    <property type="molecule type" value="Genomic_DNA"/>
</dbReference>
<dbReference type="SMART" id="SM00382">
    <property type="entry name" value="AAA"/>
    <property type="match status" value="1"/>
</dbReference>
<dbReference type="FunFam" id="1.10.8.60:FF:000073">
    <property type="entry name" value="ORC1-type DNA replication protein"/>
    <property type="match status" value="1"/>
</dbReference>
<evidence type="ECO:0000313" key="9">
    <source>
        <dbReference type="Proteomes" id="UP000030649"/>
    </source>
</evidence>
<dbReference type="InterPro" id="IPR027417">
    <property type="entry name" value="P-loop_NTPase"/>
</dbReference>
<organism evidence="8 9">
    <name type="scientific">Haloquadratum walsbyi J07HQW1</name>
    <dbReference type="NCBI Taxonomy" id="1238424"/>
    <lineage>
        <taxon>Archaea</taxon>
        <taxon>Methanobacteriati</taxon>
        <taxon>Methanobacteriota</taxon>
        <taxon>Stenosarchaea group</taxon>
        <taxon>Halobacteria</taxon>
        <taxon>Halobacteriales</taxon>
        <taxon>Haloferacaceae</taxon>
        <taxon>Haloquadratum</taxon>
    </lineage>
</organism>
<dbReference type="CDD" id="cd00009">
    <property type="entry name" value="AAA"/>
    <property type="match status" value="1"/>
</dbReference>
<evidence type="ECO:0000313" key="8">
    <source>
        <dbReference type="EMBL" id="ERG92934.1"/>
    </source>
</evidence>
<reference evidence="8 9" key="1">
    <citation type="journal article" date="2013" name="PLoS ONE">
        <title>Assembly-driven community genomics of a hypersaline microbial ecosystem.</title>
        <authorList>
            <person name="Podell S."/>
            <person name="Ugalde J.A."/>
            <person name="Narasingarao P."/>
            <person name="Banfield J.F."/>
            <person name="Heidelberg K.B."/>
            <person name="Allen E.E."/>
        </authorList>
    </citation>
    <scope>NUCLEOTIDE SEQUENCE [LARGE SCALE GENOMIC DNA]</scope>
    <source>
        <strain evidence="9">J07HQW1</strain>
    </source>
</reference>
<dbReference type="HAMAP" id="MF_01407">
    <property type="entry name" value="ORC1_type_DNA_replic_protein"/>
    <property type="match status" value="1"/>
</dbReference>
<keyword evidence="3 5" id="KW-0547">Nucleotide-binding</keyword>
<keyword evidence="2 5" id="KW-0235">DNA replication</keyword>
<feature type="binding site" evidence="5">
    <location>
        <position position="217"/>
    </location>
    <ligand>
        <name>ATP</name>
        <dbReference type="ChEBI" id="CHEBI:30616"/>
    </ligand>
</feature>
<dbReference type="InterPro" id="IPR036390">
    <property type="entry name" value="WH_DNA-bd_sf"/>
</dbReference>
<evidence type="ECO:0000256" key="5">
    <source>
        <dbReference type="HAMAP-Rule" id="MF_01407"/>
    </source>
</evidence>
<dbReference type="InterPro" id="IPR014277">
    <property type="entry name" value="Orc1/Cdc6_arc"/>
</dbReference>
<dbReference type="InterPro" id="IPR055237">
    <property type="entry name" value="Cdc6_lid"/>
</dbReference>
<comment type="function">
    <text evidence="5">Involved in regulation of DNA replication.</text>
</comment>